<feature type="compositionally biased region" description="Pro residues" evidence="1">
    <location>
        <begin position="121"/>
        <end position="130"/>
    </location>
</feature>
<reference evidence="2 3" key="1">
    <citation type="submission" date="2015-07" db="EMBL/GenBank/DDBJ databases">
        <authorList>
            <person name="Noorani M."/>
        </authorList>
    </citation>
    <scope>NUCLEOTIDE SEQUENCE [LARGE SCALE GENOMIC DNA]</scope>
    <source>
        <strain evidence="2">BBA 69670</strain>
    </source>
</reference>
<organism evidence="2 3">
    <name type="scientific">Rhizoctonia solani</name>
    <dbReference type="NCBI Taxonomy" id="456999"/>
    <lineage>
        <taxon>Eukaryota</taxon>
        <taxon>Fungi</taxon>
        <taxon>Dikarya</taxon>
        <taxon>Basidiomycota</taxon>
        <taxon>Agaricomycotina</taxon>
        <taxon>Agaricomycetes</taxon>
        <taxon>Cantharellales</taxon>
        <taxon>Ceratobasidiaceae</taxon>
        <taxon>Rhizoctonia</taxon>
    </lineage>
</organism>
<dbReference type="AlphaFoldDB" id="A0A0K6G6K8"/>
<feature type="compositionally biased region" description="Basic residues" evidence="1">
    <location>
        <begin position="46"/>
        <end position="56"/>
    </location>
</feature>
<evidence type="ECO:0000256" key="1">
    <source>
        <dbReference type="SAM" id="MobiDB-lite"/>
    </source>
</evidence>
<accession>A0A0K6G6K8</accession>
<dbReference type="EMBL" id="CYGV01001400">
    <property type="protein sequence ID" value="CUA73974.1"/>
    <property type="molecule type" value="Genomic_DNA"/>
</dbReference>
<evidence type="ECO:0000313" key="3">
    <source>
        <dbReference type="Proteomes" id="UP000044841"/>
    </source>
</evidence>
<name>A0A0K6G6K8_9AGAM</name>
<feature type="compositionally biased region" description="Low complexity" evidence="1">
    <location>
        <begin position="59"/>
        <end position="81"/>
    </location>
</feature>
<feature type="compositionally biased region" description="Polar residues" evidence="1">
    <location>
        <begin position="92"/>
        <end position="111"/>
    </location>
</feature>
<gene>
    <name evidence="2" type="ORF">RSOLAG22IIIB_01495</name>
</gene>
<protein>
    <submittedName>
        <fullName evidence="2">Uncharacterized protein</fullName>
    </submittedName>
</protein>
<keyword evidence="3" id="KW-1185">Reference proteome</keyword>
<feature type="region of interest" description="Disordered" evidence="1">
    <location>
        <begin position="1"/>
        <end position="133"/>
    </location>
</feature>
<proteinExistence type="predicted"/>
<dbReference type="Proteomes" id="UP000044841">
    <property type="component" value="Unassembled WGS sequence"/>
</dbReference>
<sequence length="202" mass="22093">MNPLATETSLPFFDASARRVRLPQPTGNRTHFYPQPDTAFSNQKSCKTRASRRTASHIRTPSWGSASSSSSETRSLRTTPTNSLGRHHQCFTPESSRSPSPMAQMTSQPMNVGTPARRCPRSPPLTPPPVIQASLGSTAGNYSLRLEPVAANEAAQAAVVFPDMANPQRALLLVGPAITRYIRERGKSARMHPYRVVFRPSP</sequence>
<evidence type="ECO:0000313" key="2">
    <source>
        <dbReference type="EMBL" id="CUA73974.1"/>
    </source>
</evidence>